<evidence type="ECO:0000313" key="2">
    <source>
        <dbReference type="EMBL" id="PXA68430.1"/>
    </source>
</evidence>
<name>A0A317ZPI3_9MICO</name>
<protein>
    <submittedName>
        <fullName evidence="2">Uncharacterized protein</fullName>
    </submittedName>
</protein>
<evidence type="ECO:0000256" key="1">
    <source>
        <dbReference type="SAM" id="MobiDB-lite"/>
    </source>
</evidence>
<dbReference type="EMBL" id="QHLY01000012">
    <property type="protein sequence ID" value="PXA68430.1"/>
    <property type="molecule type" value="Genomic_DNA"/>
</dbReference>
<dbReference type="RefSeq" id="WP_110128097.1">
    <property type="nucleotide sequence ID" value="NZ_QHLY01000012.1"/>
</dbReference>
<reference evidence="2 3" key="1">
    <citation type="submission" date="2018-05" db="EMBL/GenBank/DDBJ databases">
        <title>Genetic diversity of glacier-inhabiting Cryobacterium bacteria in China and description of Cryobacterium mengkeensis sp. nov. and Arthrobacter glacialis sp. nov.</title>
        <authorList>
            <person name="Liu Q."/>
            <person name="Xin Y.-H."/>
        </authorList>
    </citation>
    <scope>NUCLEOTIDE SEQUENCE [LARGE SCALE GENOMIC DNA]</scope>
    <source>
        <strain evidence="2 3">SK-1</strain>
    </source>
</reference>
<keyword evidence="3" id="KW-1185">Reference proteome</keyword>
<feature type="compositionally biased region" description="Basic and acidic residues" evidence="1">
    <location>
        <begin position="72"/>
        <end position="82"/>
    </location>
</feature>
<gene>
    <name evidence="2" type="ORF">CTB96_17670</name>
</gene>
<sequence>MPEHASALDRASAAGSAADPATEPRQSVVKSAGARRARLTPAPNTDTSPEPPAREEGGQTTGDGSSTSANDARLRQDKPPHW</sequence>
<evidence type="ECO:0000313" key="3">
    <source>
        <dbReference type="Proteomes" id="UP000246722"/>
    </source>
</evidence>
<feature type="region of interest" description="Disordered" evidence="1">
    <location>
        <begin position="1"/>
        <end position="82"/>
    </location>
</feature>
<dbReference type="OrthoDB" id="4991543at2"/>
<accession>A0A317ZPI3</accession>
<proteinExistence type="predicted"/>
<dbReference type="Proteomes" id="UP000246722">
    <property type="component" value="Unassembled WGS sequence"/>
</dbReference>
<organism evidence="2 3">
    <name type="scientific">Cryobacterium arcticum</name>
    <dbReference type="NCBI Taxonomy" id="670052"/>
    <lineage>
        <taxon>Bacteria</taxon>
        <taxon>Bacillati</taxon>
        <taxon>Actinomycetota</taxon>
        <taxon>Actinomycetes</taxon>
        <taxon>Micrococcales</taxon>
        <taxon>Microbacteriaceae</taxon>
        <taxon>Cryobacterium</taxon>
    </lineage>
</organism>
<feature type="compositionally biased region" description="Low complexity" evidence="1">
    <location>
        <begin position="8"/>
        <end position="21"/>
    </location>
</feature>
<dbReference type="AlphaFoldDB" id="A0A317ZPI3"/>
<comment type="caution">
    <text evidence="2">The sequence shown here is derived from an EMBL/GenBank/DDBJ whole genome shotgun (WGS) entry which is preliminary data.</text>
</comment>